<protein>
    <submittedName>
        <fullName evidence="6">Cytochrome p450</fullName>
    </submittedName>
</protein>
<accession>A0A2K3M999</accession>
<evidence type="ECO:0000313" key="6">
    <source>
        <dbReference type="EMBL" id="PNX87358.1"/>
    </source>
</evidence>
<dbReference type="InterPro" id="IPR036396">
    <property type="entry name" value="Cyt_P450_sf"/>
</dbReference>
<dbReference type="Proteomes" id="UP000236291">
    <property type="component" value="Unassembled WGS sequence"/>
</dbReference>
<name>A0A2K3M999_TRIPR</name>
<dbReference type="AlphaFoldDB" id="A0A2K3M999"/>
<dbReference type="STRING" id="57577.A0A2K3M999"/>
<dbReference type="PANTHER" id="PTHR47947">
    <property type="entry name" value="CYTOCHROME P450 82C3-RELATED"/>
    <property type="match status" value="1"/>
</dbReference>
<dbReference type="Gene3D" id="1.10.630.10">
    <property type="entry name" value="Cytochrome P450"/>
    <property type="match status" value="1"/>
</dbReference>
<dbReference type="PANTHER" id="PTHR47947:SF49">
    <property type="entry name" value="CYTOCHROME P450 FAMILY PROTEIN"/>
    <property type="match status" value="1"/>
</dbReference>
<dbReference type="EMBL" id="ASHM01053646">
    <property type="protein sequence ID" value="PNX87358.1"/>
    <property type="molecule type" value="Genomic_DNA"/>
</dbReference>
<keyword evidence="2" id="KW-0479">Metal-binding</keyword>
<evidence type="ECO:0000256" key="4">
    <source>
        <dbReference type="ARBA" id="ARBA00023004"/>
    </source>
</evidence>
<gene>
    <name evidence="6" type="ORF">L195_g043446</name>
</gene>
<dbReference type="GO" id="GO:0005506">
    <property type="term" value="F:iron ion binding"/>
    <property type="evidence" value="ECO:0007669"/>
    <property type="project" value="InterPro"/>
</dbReference>
<dbReference type="GO" id="GO:0004497">
    <property type="term" value="F:monooxygenase activity"/>
    <property type="evidence" value="ECO:0007669"/>
    <property type="project" value="UniProtKB-KW"/>
</dbReference>
<evidence type="ECO:0000256" key="2">
    <source>
        <dbReference type="ARBA" id="ARBA00022723"/>
    </source>
</evidence>
<evidence type="ECO:0000313" key="7">
    <source>
        <dbReference type="Proteomes" id="UP000236291"/>
    </source>
</evidence>
<dbReference type="GO" id="GO:0020037">
    <property type="term" value="F:heme binding"/>
    <property type="evidence" value="ECO:0007669"/>
    <property type="project" value="InterPro"/>
</dbReference>
<evidence type="ECO:0000256" key="5">
    <source>
        <dbReference type="ARBA" id="ARBA00023033"/>
    </source>
</evidence>
<organism evidence="6 7">
    <name type="scientific">Trifolium pratense</name>
    <name type="common">Red clover</name>
    <dbReference type="NCBI Taxonomy" id="57577"/>
    <lineage>
        <taxon>Eukaryota</taxon>
        <taxon>Viridiplantae</taxon>
        <taxon>Streptophyta</taxon>
        <taxon>Embryophyta</taxon>
        <taxon>Tracheophyta</taxon>
        <taxon>Spermatophyta</taxon>
        <taxon>Magnoliopsida</taxon>
        <taxon>eudicotyledons</taxon>
        <taxon>Gunneridae</taxon>
        <taxon>Pentapetalae</taxon>
        <taxon>rosids</taxon>
        <taxon>fabids</taxon>
        <taxon>Fabales</taxon>
        <taxon>Fabaceae</taxon>
        <taxon>Papilionoideae</taxon>
        <taxon>50 kb inversion clade</taxon>
        <taxon>NPAAA clade</taxon>
        <taxon>Hologalegina</taxon>
        <taxon>IRL clade</taxon>
        <taxon>Trifolieae</taxon>
        <taxon>Trifolium</taxon>
    </lineage>
</organism>
<dbReference type="InterPro" id="IPR050651">
    <property type="entry name" value="Plant_Cytochrome_P450_Monoox"/>
</dbReference>
<keyword evidence="4" id="KW-0408">Iron</keyword>
<evidence type="ECO:0000256" key="3">
    <source>
        <dbReference type="ARBA" id="ARBA00023002"/>
    </source>
</evidence>
<sequence length="120" mass="13762">MVAGKRYFGESVMVKEEEANRCLNALRDYMRLIGVFPIADAVPFLRLFDFGGHEKNMKENFKELDGVVTEWLDEHKKKRVDDKSKKDQDFMDVMLSTIDGTNIHGFDSDTVIKATALVRS</sequence>
<keyword evidence="1" id="KW-0349">Heme</keyword>
<keyword evidence="3" id="KW-0560">Oxidoreductase</keyword>
<dbReference type="SUPFAM" id="SSF48264">
    <property type="entry name" value="Cytochrome P450"/>
    <property type="match status" value="1"/>
</dbReference>
<proteinExistence type="predicted"/>
<reference evidence="6 7" key="1">
    <citation type="journal article" date="2014" name="Am. J. Bot.">
        <title>Genome assembly and annotation for red clover (Trifolium pratense; Fabaceae).</title>
        <authorList>
            <person name="Istvanek J."/>
            <person name="Jaros M."/>
            <person name="Krenek A."/>
            <person name="Repkova J."/>
        </authorList>
    </citation>
    <scope>NUCLEOTIDE SEQUENCE [LARGE SCALE GENOMIC DNA]</scope>
    <source>
        <strain evidence="7">cv. Tatra</strain>
        <tissue evidence="6">Young leaves</tissue>
    </source>
</reference>
<comment type="caution">
    <text evidence="6">The sequence shown here is derived from an EMBL/GenBank/DDBJ whole genome shotgun (WGS) entry which is preliminary data.</text>
</comment>
<reference evidence="6 7" key="2">
    <citation type="journal article" date="2017" name="Front. Plant Sci.">
        <title>Gene Classification and Mining of Molecular Markers Useful in Red Clover (Trifolium pratense) Breeding.</title>
        <authorList>
            <person name="Istvanek J."/>
            <person name="Dluhosova J."/>
            <person name="Dluhos P."/>
            <person name="Patkova L."/>
            <person name="Nedelnik J."/>
            <person name="Repkova J."/>
        </authorList>
    </citation>
    <scope>NUCLEOTIDE SEQUENCE [LARGE SCALE GENOMIC DNA]</scope>
    <source>
        <strain evidence="7">cv. Tatra</strain>
        <tissue evidence="6">Young leaves</tissue>
    </source>
</reference>
<dbReference type="GO" id="GO:0016705">
    <property type="term" value="F:oxidoreductase activity, acting on paired donors, with incorporation or reduction of molecular oxygen"/>
    <property type="evidence" value="ECO:0007669"/>
    <property type="project" value="InterPro"/>
</dbReference>
<keyword evidence="5" id="KW-0503">Monooxygenase</keyword>
<dbReference type="InterPro" id="IPR001128">
    <property type="entry name" value="Cyt_P450"/>
</dbReference>
<dbReference type="Pfam" id="PF00067">
    <property type="entry name" value="p450"/>
    <property type="match status" value="1"/>
</dbReference>
<evidence type="ECO:0000256" key="1">
    <source>
        <dbReference type="ARBA" id="ARBA00022617"/>
    </source>
</evidence>